<keyword evidence="3" id="KW-1185">Reference proteome</keyword>
<reference evidence="2 3" key="1">
    <citation type="submission" date="2014-09" db="EMBL/GenBank/DDBJ databases">
        <title>Whole Genome Shotgun of Flavobacterium aquatile LMG 4008.</title>
        <authorList>
            <person name="Gale A.N."/>
            <person name="Pipes S.E."/>
            <person name="Newman J.D."/>
        </authorList>
    </citation>
    <scope>NUCLEOTIDE SEQUENCE [LARGE SCALE GENOMIC DNA]</scope>
    <source>
        <strain evidence="2 3">LMG 4008</strain>
    </source>
</reference>
<dbReference type="EMBL" id="JRHH01000005">
    <property type="protein sequence ID" value="KGD67137.1"/>
    <property type="molecule type" value="Genomic_DNA"/>
</dbReference>
<dbReference type="Pfam" id="PF21837">
    <property type="entry name" value="DUF6896"/>
    <property type="match status" value="1"/>
</dbReference>
<dbReference type="Proteomes" id="UP000029554">
    <property type="component" value="Unassembled WGS sequence"/>
</dbReference>
<protein>
    <recommendedName>
        <fullName evidence="1">DUF6896 domain-containing protein</fullName>
    </recommendedName>
</protein>
<accession>A0A095SRF7</accession>
<dbReference type="InterPro" id="IPR054191">
    <property type="entry name" value="DUF6896"/>
</dbReference>
<dbReference type="eggNOG" id="ENOG5033K1A">
    <property type="taxonomic scope" value="Bacteria"/>
</dbReference>
<sequence>MEEIVNTYVSFIKEFEAILKHKYSIKENPRYFAGTLFDKKGIIDNYRYQFHGAGCRIEKDDVICEYDSIFSKGNEIDFSLWKITTFVETHPKYKILNLSNEFIEQELYKLIQKEMLSFQIINNCVFQVYQI</sequence>
<evidence type="ECO:0000313" key="2">
    <source>
        <dbReference type="EMBL" id="KGD67137.1"/>
    </source>
</evidence>
<organism evidence="2 3">
    <name type="scientific">Flavobacterium aquatile LMG 4008 = ATCC 11947</name>
    <dbReference type="NCBI Taxonomy" id="1453498"/>
    <lineage>
        <taxon>Bacteria</taxon>
        <taxon>Pseudomonadati</taxon>
        <taxon>Bacteroidota</taxon>
        <taxon>Flavobacteriia</taxon>
        <taxon>Flavobacteriales</taxon>
        <taxon>Flavobacteriaceae</taxon>
        <taxon>Flavobacterium</taxon>
    </lineage>
</organism>
<dbReference type="AlphaFoldDB" id="A0A095SRF7"/>
<name>A0A095SRF7_9FLAO</name>
<feature type="domain" description="DUF6896" evidence="1">
    <location>
        <begin position="2"/>
        <end position="119"/>
    </location>
</feature>
<proteinExistence type="predicted"/>
<comment type="caution">
    <text evidence="2">The sequence shown here is derived from an EMBL/GenBank/DDBJ whole genome shotgun (WGS) entry which is preliminary data.</text>
</comment>
<gene>
    <name evidence="2" type="ORF">LG45_12990</name>
</gene>
<evidence type="ECO:0000259" key="1">
    <source>
        <dbReference type="Pfam" id="PF21837"/>
    </source>
</evidence>
<evidence type="ECO:0000313" key="3">
    <source>
        <dbReference type="Proteomes" id="UP000029554"/>
    </source>
</evidence>